<dbReference type="SUPFAM" id="SSF48452">
    <property type="entry name" value="TPR-like"/>
    <property type="match status" value="1"/>
</dbReference>
<dbReference type="Pfam" id="PF22528">
    <property type="entry name" value="PRMT_C"/>
    <property type="match status" value="1"/>
</dbReference>
<keyword evidence="2 4" id="KW-0808">Transferase</keyword>
<dbReference type="Gene3D" id="3.40.50.150">
    <property type="entry name" value="Vaccinia Virus protein VP39"/>
    <property type="match status" value="1"/>
</dbReference>
<evidence type="ECO:0000256" key="4">
    <source>
        <dbReference type="PROSITE-ProRule" id="PRU01015"/>
    </source>
</evidence>
<dbReference type="PANTHER" id="PTHR11006:SF60">
    <property type="entry name" value="PROTEIN ARGININE N-METHYLTRANSFERASE 9"/>
    <property type="match status" value="1"/>
</dbReference>
<dbReference type="InterPro" id="IPR029063">
    <property type="entry name" value="SAM-dependent_MTases_sf"/>
</dbReference>
<name>A0A8K0DGD2_IGNLU</name>
<organism evidence="6 7">
    <name type="scientific">Ignelater luminosus</name>
    <name type="common">Cucubano</name>
    <name type="synonym">Pyrophorus luminosus</name>
    <dbReference type="NCBI Taxonomy" id="2038154"/>
    <lineage>
        <taxon>Eukaryota</taxon>
        <taxon>Metazoa</taxon>
        <taxon>Ecdysozoa</taxon>
        <taxon>Arthropoda</taxon>
        <taxon>Hexapoda</taxon>
        <taxon>Insecta</taxon>
        <taxon>Pterygota</taxon>
        <taxon>Neoptera</taxon>
        <taxon>Endopterygota</taxon>
        <taxon>Coleoptera</taxon>
        <taxon>Polyphaga</taxon>
        <taxon>Elateriformia</taxon>
        <taxon>Elateroidea</taxon>
        <taxon>Elateridae</taxon>
        <taxon>Agrypninae</taxon>
        <taxon>Pyrophorini</taxon>
        <taxon>Ignelater</taxon>
    </lineage>
</organism>
<dbReference type="EMBL" id="VTPC01000463">
    <property type="protein sequence ID" value="KAF2905693.1"/>
    <property type="molecule type" value="Genomic_DNA"/>
</dbReference>
<sequence>MDESKKQTVAADSLKKVHNYLKEEDWARAFAHFLVIFELYPDRKRNFEVEFENVLSHLRLRLESQNRIENIFNCYVQAIRHFPTNVRMLNDFASYWLRINQPEFALQYLEAAHEIDEEFLLAEKNLQSAKLSILPRWHFRMLNDSKRNRAYYEAISKAITPYYNKVLDIGAGCGLLSFYASQCKDVQKIISIESSNTLSAIAKRCLQNTNFVTVINSNSTVLDRDNIGISNVLITEIFDTALFGEHMLETLIHAWDNLLEPSSKIIPYGADIYITGINSDIILGKHKVINNNFTCLKNMCITQYATEPYEAENLNEKNVKYITSVEKVLSIDFNNVQRLKEIYLIDNSISPVTLRCLESGTIDAIAVWFDLHLDDVISITTNPKSNYVDCWEQAVIYLDHPLVVTKDQDVKLQVSCTDDVLKVKIFDISADCPNCFKISSDMITYLNDVHITKVAEMFTLPDRFNYKQCVILDLCPVPLFALNRARSNFPGHYICVGTNENDCSFLNVLWDKNVSCTTTDITYEVIVQEDISDLLLENSIDIIFVNPISENGILSEEIFSKLSILNAALKKDGLLLPQNVYLQMEVIDSKYLDFCSKVNEENLLGFKAADEMNKYSILEQWQVQSESYPRKTLCTLNTDFNILNNNPLTINLNAVMLKDGIANGILYGYKLEYSDNIFIETFQSSHYNNACFIFKNPHVVNNGDTFLINVIKIDGLLKIICKNKD</sequence>
<evidence type="ECO:0000313" key="7">
    <source>
        <dbReference type="Proteomes" id="UP000801492"/>
    </source>
</evidence>
<dbReference type="Gene3D" id="1.25.40.10">
    <property type="entry name" value="Tetratricopeptide repeat domain"/>
    <property type="match status" value="1"/>
</dbReference>
<keyword evidence="7" id="KW-1185">Reference proteome</keyword>
<comment type="caution">
    <text evidence="6">The sequence shown here is derived from an EMBL/GenBank/DDBJ whole genome shotgun (WGS) entry which is preliminary data.</text>
</comment>
<keyword evidence="3 4" id="KW-0949">S-adenosyl-L-methionine</keyword>
<dbReference type="InterPro" id="IPR055135">
    <property type="entry name" value="PRMT_dom"/>
</dbReference>
<dbReference type="GO" id="GO:0032259">
    <property type="term" value="P:methylation"/>
    <property type="evidence" value="ECO:0007669"/>
    <property type="project" value="UniProtKB-KW"/>
</dbReference>
<dbReference type="GO" id="GO:0005634">
    <property type="term" value="C:nucleus"/>
    <property type="evidence" value="ECO:0007669"/>
    <property type="project" value="TreeGrafter"/>
</dbReference>
<dbReference type="GO" id="GO:0016274">
    <property type="term" value="F:protein-arginine N-methyltransferase activity"/>
    <property type="evidence" value="ECO:0007669"/>
    <property type="project" value="InterPro"/>
</dbReference>
<dbReference type="PROSITE" id="PS51678">
    <property type="entry name" value="SAM_MT_PRMT"/>
    <property type="match status" value="1"/>
</dbReference>
<protein>
    <recommendedName>
        <fullName evidence="5">Protein arginine N-methyltransferase domain-containing protein</fullName>
    </recommendedName>
</protein>
<evidence type="ECO:0000256" key="1">
    <source>
        <dbReference type="ARBA" id="ARBA00022603"/>
    </source>
</evidence>
<dbReference type="Proteomes" id="UP000801492">
    <property type="component" value="Unassembled WGS sequence"/>
</dbReference>
<dbReference type="SUPFAM" id="SSF53335">
    <property type="entry name" value="S-adenosyl-L-methionine-dependent methyltransferases"/>
    <property type="match status" value="2"/>
</dbReference>
<reference evidence="6" key="1">
    <citation type="submission" date="2019-08" db="EMBL/GenBank/DDBJ databases">
        <title>The genome of the North American firefly Photinus pyralis.</title>
        <authorList>
            <consortium name="Photinus pyralis genome working group"/>
            <person name="Fallon T.R."/>
            <person name="Sander Lower S.E."/>
            <person name="Weng J.-K."/>
        </authorList>
    </citation>
    <scope>NUCLEOTIDE SEQUENCE</scope>
    <source>
        <strain evidence="6">TRF0915ILg1</strain>
        <tissue evidence="6">Whole body</tissue>
    </source>
</reference>
<accession>A0A8K0DGD2</accession>
<keyword evidence="1 4" id="KW-0489">Methyltransferase</keyword>
<gene>
    <name evidence="6" type="ORF">ILUMI_00477</name>
</gene>
<proteinExistence type="predicted"/>
<dbReference type="InterPro" id="IPR025799">
    <property type="entry name" value="Arg_MeTrfase"/>
</dbReference>
<evidence type="ECO:0000256" key="3">
    <source>
        <dbReference type="ARBA" id="ARBA00022691"/>
    </source>
</evidence>
<dbReference type="OrthoDB" id="5980806at2759"/>
<dbReference type="GO" id="GO:0042054">
    <property type="term" value="F:histone methyltransferase activity"/>
    <property type="evidence" value="ECO:0007669"/>
    <property type="project" value="TreeGrafter"/>
</dbReference>
<feature type="domain" description="Protein arginine N-methyltransferase" evidence="5">
    <location>
        <begin position="270"/>
        <end position="423"/>
    </location>
</feature>
<evidence type="ECO:0000313" key="6">
    <source>
        <dbReference type="EMBL" id="KAF2905693.1"/>
    </source>
</evidence>
<evidence type="ECO:0000259" key="5">
    <source>
        <dbReference type="Pfam" id="PF22528"/>
    </source>
</evidence>
<dbReference type="PANTHER" id="PTHR11006">
    <property type="entry name" value="PROTEIN ARGININE N-METHYLTRANSFERASE"/>
    <property type="match status" value="1"/>
</dbReference>
<dbReference type="AlphaFoldDB" id="A0A8K0DGD2"/>
<dbReference type="InterPro" id="IPR011990">
    <property type="entry name" value="TPR-like_helical_dom_sf"/>
</dbReference>
<evidence type="ECO:0000256" key="2">
    <source>
        <dbReference type="ARBA" id="ARBA00022679"/>
    </source>
</evidence>
<dbReference type="Gene3D" id="2.70.160.11">
    <property type="entry name" value="Hnrnp arginine n-methyltransferase1"/>
    <property type="match status" value="1"/>
</dbReference>